<dbReference type="GO" id="GO:0020037">
    <property type="term" value="F:heme binding"/>
    <property type="evidence" value="ECO:0007669"/>
    <property type="project" value="InterPro"/>
</dbReference>
<evidence type="ECO:0000313" key="13">
    <source>
        <dbReference type="EMBL" id="KAK7680771.1"/>
    </source>
</evidence>
<keyword evidence="7" id="KW-1133">Transmembrane helix</keyword>
<proteinExistence type="inferred from homology"/>
<dbReference type="CDD" id="cd11041">
    <property type="entry name" value="CYP503A1-like"/>
    <property type="match status" value="1"/>
</dbReference>
<dbReference type="Pfam" id="PF00067">
    <property type="entry name" value="p450"/>
    <property type="match status" value="1"/>
</dbReference>
<evidence type="ECO:0000256" key="6">
    <source>
        <dbReference type="ARBA" id="ARBA00022723"/>
    </source>
</evidence>
<dbReference type="PROSITE" id="PS00086">
    <property type="entry name" value="CYTOCHROME_P450"/>
    <property type="match status" value="1"/>
</dbReference>
<dbReference type="InterPro" id="IPR001128">
    <property type="entry name" value="Cyt_P450"/>
</dbReference>
<evidence type="ECO:0000256" key="4">
    <source>
        <dbReference type="ARBA" id="ARBA00022617"/>
    </source>
</evidence>
<evidence type="ECO:0000313" key="14">
    <source>
        <dbReference type="Proteomes" id="UP001385951"/>
    </source>
</evidence>
<dbReference type="GO" id="GO:0016705">
    <property type="term" value="F:oxidoreductase activity, acting on paired donors, with incorporation or reduction of molecular oxygen"/>
    <property type="evidence" value="ECO:0007669"/>
    <property type="project" value="InterPro"/>
</dbReference>
<dbReference type="SUPFAM" id="SSF48264">
    <property type="entry name" value="Cytochrome P450"/>
    <property type="match status" value="1"/>
</dbReference>
<evidence type="ECO:0000256" key="9">
    <source>
        <dbReference type="ARBA" id="ARBA00023004"/>
    </source>
</evidence>
<comment type="similarity">
    <text evidence="3 12">Belongs to the cytochrome P450 family.</text>
</comment>
<name>A0AAW0FJ51_9APHY</name>
<keyword evidence="8 12" id="KW-0560">Oxidoreductase</keyword>
<comment type="caution">
    <text evidence="13">The sequence shown here is derived from an EMBL/GenBank/DDBJ whole genome shotgun (WGS) entry which is preliminary data.</text>
</comment>
<evidence type="ECO:0000256" key="7">
    <source>
        <dbReference type="ARBA" id="ARBA00022989"/>
    </source>
</evidence>
<evidence type="ECO:0000256" key="1">
    <source>
        <dbReference type="ARBA" id="ARBA00001971"/>
    </source>
</evidence>
<dbReference type="InterPro" id="IPR036396">
    <property type="entry name" value="Cyt_P450_sf"/>
</dbReference>
<evidence type="ECO:0000256" key="8">
    <source>
        <dbReference type="ARBA" id="ARBA00023002"/>
    </source>
</evidence>
<evidence type="ECO:0000256" key="5">
    <source>
        <dbReference type="ARBA" id="ARBA00022692"/>
    </source>
</evidence>
<organism evidence="13 14">
    <name type="scientific">Cerrena zonata</name>
    <dbReference type="NCBI Taxonomy" id="2478898"/>
    <lineage>
        <taxon>Eukaryota</taxon>
        <taxon>Fungi</taxon>
        <taxon>Dikarya</taxon>
        <taxon>Basidiomycota</taxon>
        <taxon>Agaricomycotina</taxon>
        <taxon>Agaricomycetes</taxon>
        <taxon>Polyporales</taxon>
        <taxon>Cerrenaceae</taxon>
        <taxon>Cerrena</taxon>
    </lineage>
</organism>
<accession>A0AAW0FJ51</accession>
<gene>
    <name evidence="13" type="ORF">QCA50_016079</name>
</gene>
<dbReference type="InterPro" id="IPR017972">
    <property type="entry name" value="Cyt_P450_CS"/>
</dbReference>
<dbReference type="PANTHER" id="PTHR46206:SF5">
    <property type="entry name" value="P450, PUTATIVE (EUROFUNG)-RELATED"/>
    <property type="match status" value="1"/>
</dbReference>
<keyword evidence="11" id="KW-0472">Membrane</keyword>
<keyword evidence="9 12" id="KW-0408">Iron</keyword>
<dbReference type="PANTHER" id="PTHR46206">
    <property type="entry name" value="CYTOCHROME P450"/>
    <property type="match status" value="1"/>
</dbReference>
<reference evidence="13 14" key="1">
    <citation type="submission" date="2022-09" db="EMBL/GenBank/DDBJ databases">
        <authorList>
            <person name="Palmer J.M."/>
        </authorList>
    </citation>
    <scope>NUCLEOTIDE SEQUENCE [LARGE SCALE GENOMIC DNA]</scope>
    <source>
        <strain evidence="13 14">DSM 7382</strain>
    </source>
</reference>
<dbReference type="GO" id="GO:0016020">
    <property type="term" value="C:membrane"/>
    <property type="evidence" value="ECO:0007669"/>
    <property type="project" value="UniProtKB-SubCell"/>
</dbReference>
<comment type="subcellular location">
    <subcellularLocation>
        <location evidence="2">Membrane</location>
    </subcellularLocation>
</comment>
<evidence type="ECO:0000256" key="2">
    <source>
        <dbReference type="ARBA" id="ARBA00004370"/>
    </source>
</evidence>
<keyword evidence="14" id="KW-1185">Reference proteome</keyword>
<keyword evidence="10 12" id="KW-0503">Monooxygenase</keyword>
<dbReference type="EMBL" id="JASBNA010000046">
    <property type="protein sequence ID" value="KAK7680771.1"/>
    <property type="molecule type" value="Genomic_DNA"/>
</dbReference>
<dbReference type="GO" id="GO:0005506">
    <property type="term" value="F:iron ion binding"/>
    <property type="evidence" value="ECO:0007669"/>
    <property type="project" value="InterPro"/>
</dbReference>
<comment type="cofactor">
    <cofactor evidence="1">
        <name>heme</name>
        <dbReference type="ChEBI" id="CHEBI:30413"/>
    </cofactor>
</comment>
<keyword evidence="6 12" id="KW-0479">Metal-binding</keyword>
<keyword evidence="4 12" id="KW-0349">Heme</keyword>
<dbReference type="GO" id="GO:0004497">
    <property type="term" value="F:monooxygenase activity"/>
    <property type="evidence" value="ECO:0007669"/>
    <property type="project" value="UniProtKB-KW"/>
</dbReference>
<keyword evidence="5" id="KW-0812">Transmembrane</keyword>
<evidence type="ECO:0000256" key="10">
    <source>
        <dbReference type="ARBA" id="ARBA00023033"/>
    </source>
</evidence>
<evidence type="ECO:0008006" key="15">
    <source>
        <dbReference type="Google" id="ProtNLM"/>
    </source>
</evidence>
<evidence type="ECO:0000256" key="3">
    <source>
        <dbReference type="ARBA" id="ARBA00010617"/>
    </source>
</evidence>
<evidence type="ECO:0000256" key="11">
    <source>
        <dbReference type="ARBA" id="ARBA00023136"/>
    </source>
</evidence>
<sequence length="522" mass="59009">MESPTQALITVAVGLATLRFIKSIYRHWVYSGIPSVGHGGMITSYLTAFQYLKEANVVLLEGYRKYKGRIFKVAQVDSWLLIVSGDRLIEELRNAPEDVLSEENAMADLLQSDYTLGKQLRENTYHTSVIRTSLNRKLANILPDEIDELRAAFRDEIDLKLVNEGWTGLKATDIFTQIITRISNRVFVGLPLCRNEAYCRLNIDYAMHVMFGAFIINAFPPFLKSIVGWVFNAISGDRRKAAKFLGPMIEERRAKISQFGKDYPDKPDDLLSWIMDAAPPGPMSSMEGIASRMLFMNFSALHTTAMSFVHALYHLASKLEYVEPLREEILEHLGPNPSNWTKAALEKCWKLDSFLKECQRLNGLGALSLPRKAMRTYVFNDGTEVPQGAIVSATQTATQLDDAYYEHAEKFDGFRFSKLREKVADQEKQDIHEETGEALEEDWKYRYTGTGIGFLAFGGGRHVCPGRFFASSTLKCMIAYLLLKYDIKIAGDGKRPADIWFGPACIPSRSAEVLFKRRDALL</sequence>
<dbReference type="Proteomes" id="UP001385951">
    <property type="component" value="Unassembled WGS sequence"/>
</dbReference>
<dbReference type="Gene3D" id="1.10.630.10">
    <property type="entry name" value="Cytochrome P450"/>
    <property type="match status" value="1"/>
</dbReference>
<evidence type="ECO:0000256" key="12">
    <source>
        <dbReference type="RuleBase" id="RU000461"/>
    </source>
</evidence>
<protein>
    <recommendedName>
        <fullName evidence="15">Cytochrome P450</fullName>
    </recommendedName>
</protein>
<dbReference type="AlphaFoldDB" id="A0AAW0FJ51"/>